<dbReference type="Pfam" id="PF13731">
    <property type="entry name" value="WxL"/>
    <property type="match status" value="1"/>
</dbReference>
<dbReference type="PATRIC" id="fig|1423781.4.peg.1433"/>
<keyword evidence="5" id="KW-1185">Reference proteome</keyword>
<name>A0A0R2AVK7_9LACO</name>
<comment type="caution">
    <text evidence="4">The sequence shown here is derived from an EMBL/GenBank/DDBJ whole genome shotgun (WGS) entry which is preliminary data.</text>
</comment>
<evidence type="ECO:0000313" key="4">
    <source>
        <dbReference type="EMBL" id="KRM68171.1"/>
    </source>
</evidence>
<evidence type="ECO:0000256" key="1">
    <source>
        <dbReference type="SAM" id="MobiDB-lite"/>
    </source>
</evidence>
<feature type="signal peptide" evidence="2">
    <location>
        <begin position="1"/>
        <end position="30"/>
    </location>
</feature>
<protein>
    <recommendedName>
        <fullName evidence="3">WxL domain-containing protein</fullName>
    </recommendedName>
</protein>
<sequence>MIKKFINNIFYSLITAVCCFTLINIVTLNADTTTDGNGNLGDNYVSKALINFKGGTGTTEPVDPTNPGHPAPSDRNIDPGDPGNKGTGSKGPLTIDYAPNFNFGNNEISSYTKNYVLNDAIDDKGVNKEHHPFVQVTDKRGTHEGWSLSASADNFVSANGDQLRGAQLSLKSLDGTAIGGYDNNPSSEGYDADSVHAPTINPGTVILSNNAQVLMNATSGTGAGTWLERFDPYNVQLRVIGNTAKANTSYTSNITWNLTSSPSN</sequence>
<evidence type="ECO:0000313" key="5">
    <source>
        <dbReference type="Proteomes" id="UP000052012"/>
    </source>
</evidence>
<proteinExistence type="predicted"/>
<evidence type="ECO:0000259" key="3">
    <source>
        <dbReference type="Pfam" id="PF13731"/>
    </source>
</evidence>
<feature type="domain" description="WxL" evidence="3">
    <location>
        <begin position="42"/>
        <end position="262"/>
    </location>
</feature>
<dbReference type="EMBL" id="AYYQ01000030">
    <property type="protein sequence ID" value="KRM68171.1"/>
    <property type="molecule type" value="Genomic_DNA"/>
</dbReference>
<feature type="region of interest" description="Disordered" evidence="1">
    <location>
        <begin position="55"/>
        <end position="91"/>
    </location>
</feature>
<gene>
    <name evidence="4" type="ORF">FD06_GL001385</name>
</gene>
<evidence type="ECO:0000256" key="2">
    <source>
        <dbReference type="SAM" id="SignalP"/>
    </source>
</evidence>
<dbReference type="AlphaFoldDB" id="A0A0R2AVK7"/>
<dbReference type="OrthoDB" id="2356942at2"/>
<dbReference type="RefSeq" id="WP_056966271.1">
    <property type="nucleotide sequence ID" value="NZ_AYYQ01000030.1"/>
</dbReference>
<reference evidence="4 5" key="1">
    <citation type="journal article" date="2015" name="Genome Announc.">
        <title>Expanding the biotechnology potential of lactobacilli through comparative genomics of 213 strains and associated genera.</title>
        <authorList>
            <person name="Sun Z."/>
            <person name="Harris H.M."/>
            <person name="McCann A."/>
            <person name="Guo C."/>
            <person name="Argimon S."/>
            <person name="Zhang W."/>
            <person name="Yang X."/>
            <person name="Jeffery I.B."/>
            <person name="Cooney J.C."/>
            <person name="Kagawa T.F."/>
            <person name="Liu W."/>
            <person name="Song Y."/>
            <person name="Salvetti E."/>
            <person name="Wrobel A."/>
            <person name="Rasinkangas P."/>
            <person name="Parkhill J."/>
            <person name="Rea M.C."/>
            <person name="O'Sullivan O."/>
            <person name="Ritari J."/>
            <person name="Douillard F.P."/>
            <person name="Paul Ross R."/>
            <person name="Yang R."/>
            <person name="Briner A.E."/>
            <person name="Felis G.E."/>
            <person name="de Vos W.M."/>
            <person name="Barrangou R."/>
            <person name="Klaenhammer T.R."/>
            <person name="Caufield P.W."/>
            <person name="Cui Y."/>
            <person name="Zhang H."/>
            <person name="O'Toole P.W."/>
        </authorList>
    </citation>
    <scope>NUCLEOTIDE SEQUENCE [LARGE SCALE GENOMIC DNA]</scope>
    <source>
        <strain evidence="4 5">DSM 23829</strain>
    </source>
</reference>
<feature type="chain" id="PRO_5006415038" description="WxL domain-containing protein" evidence="2">
    <location>
        <begin position="31"/>
        <end position="264"/>
    </location>
</feature>
<dbReference type="Proteomes" id="UP000052012">
    <property type="component" value="Unassembled WGS sequence"/>
</dbReference>
<dbReference type="STRING" id="1423781.FD06_GL001385"/>
<accession>A0A0R2AVK7</accession>
<organism evidence="4 5">
    <name type="scientific">Apilactobacillus ozensis DSM 23829 = JCM 17196</name>
    <dbReference type="NCBI Taxonomy" id="1423781"/>
    <lineage>
        <taxon>Bacteria</taxon>
        <taxon>Bacillati</taxon>
        <taxon>Bacillota</taxon>
        <taxon>Bacilli</taxon>
        <taxon>Lactobacillales</taxon>
        <taxon>Lactobacillaceae</taxon>
        <taxon>Apilactobacillus</taxon>
    </lineage>
</organism>
<keyword evidence="2" id="KW-0732">Signal</keyword>
<dbReference type="InterPro" id="IPR027994">
    <property type="entry name" value="WxL_dom"/>
</dbReference>